<evidence type="ECO:0000313" key="2">
    <source>
        <dbReference type="EMBL" id="GAB0209635.1"/>
    </source>
</evidence>
<dbReference type="EMBL" id="BAAFJT010000313">
    <property type="protein sequence ID" value="GAB0209635.1"/>
    <property type="molecule type" value="Genomic_DNA"/>
</dbReference>
<dbReference type="InterPro" id="IPR000477">
    <property type="entry name" value="RT_dom"/>
</dbReference>
<gene>
    <name evidence="2" type="ORF">GRJ2_003429200</name>
</gene>
<dbReference type="PANTHER" id="PTHR33332">
    <property type="entry name" value="REVERSE TRANSCRIPTASE DOMAIN-CONTAINING PROTEIN"/>
    <property type="match status" value="1"/>
</dbReference>
<evidence type="ECO:0000313" key="3">
    <source>
        <dbReference type="Proteomes" id="UP001623348"/>
    </source>
</evidence>
<sequence>MDAVYLNFSKVFDAVRLPYYPHRQTDKVWFREVDRWIENWLNGQAQRVVISVTKSSWSPVTSGLPQAFILGPILFNLFINDLYDGTEYTLSKFTDDTKLEGVDDTPDICVAIQRHLDRL</sequence>
<dbReference type="Pfam" id="PF00078">
    <property type="entry name" value="RVT_1"/>
    <property type="match status" value="1"/>
</dbReference>
<proteinExistence type="predicted"/>
<comment type="caution">
    <text evidence="2">The sequence shown here is derived from an EMBL/GenBank/DDBJ whole genome shotgun (WGS) entry which is preliminary data.</text>
</comment>
<dbReference type="Proteomes" id="UP001623348">
    <property type="component" value="Unassembled WGS sequence"/>
</dbReference>
<dbReference type="PROSITE" id="PS50878">
    <property type="entry name" value="RT_POL"/>
    <property type="match status" value="1"/>
</dbReference>
<reference evidence="2 3" key="1">
    <citation type="submission" date="2024-06" db="EMBL/GenBank/DDBJ databases">
        <title>The draft genome of Grus japonensis, version 3.</title>
        <authorList>
            <person name="Nabeshima K."/>
            <person name="Suzuki S."/>
            <person name="Onuma M."/>
        </authorList>
    </citation>
    <scope>NUCLEOTIDE SEQUENCE [LARGE SCALE GENOMIC DNA]</scope>
    <source>
        <strain evidence="2 3">451A</strain>
    </source>
</reference>
<dbReference type="AlphaFoldDB" id="A0ABC9YHS9"/>
<feature type="domain" description="Reverse transcriptase" evidence="1">
    <location>
        <begin position="1"/>
        <end position="119"/>
    </location>
</feature>
<organism evidence="2 3">
    <name type="scientific">Grus japonensis</name>
    <name type="common">Japanese crane</name>
    <name type="synonym">Red-crowned crane</name>
    <dbReference type="NCBI Taxonomy" id="30415"/>
    <lineage>
        <taxon>Eukaryota</taxon>
        <taxon>Metazoa</taxon>
        <taxon>Chordata</taxon>
        <taxon>Craniata</taxon>
        <taxon>Vertebrata</taxon>
        <taxon>Euteleostomi</taxon>
        <taxon>Archelosauria</taxon>
        <taxon>Archosauria</taxon>
        <taxon>Dinosauria</taxon>
        <taxon>Saurischia</taxon>
        <taxon>Theropoda</taxon>
        <taxon>Coelurosauria</taxon>
        <taxon>Aves</taxon>
        <taxon>Neognathae</taxon>
        <taxon>Neoaves</taxon>
        <taxon>Gruiformes</taxon>
        <taxon>Gruidae</taxon>
        <taxon>Grus</taxon>
    </lineage>
</organism>
<accession>A0ABC9YHS9</accession>
<evidence type="ECO:0000259" key="1">
    <source>
        <dbReference type="PROSITE" id="PS50878"/>
    </source>
</evidence>
<name>A0ABC9YHS9_GRUJA</name>
<protein>
    <submittedName>
        <fullName evidence="2">Mitochondrial enolase superfamily member 1</fullName>
    </submittedName>
</protein>
<keyword evidence="3" id="KW-1185">Reference proteome</keyword>